<proteinExistence type="predicted"/>
<dbReference type="AlphaFoldDB" id="A0A0H2U350"/>
<evidence type="ECO:0000313" key="2">
    <source>
        <dbReference type="EMBL" id="KLU83979.1"/>
    </source>
</evidence>
<feature type="region of interest" description="Disordered" evidence="1">
    <location>
        <begin position="333"/>
        <end position="381"/>
    </location>
</feature>
<feature type="compositionally biased region" description="Low complexity" evidence="1">
    <location>
        <begin position="139"/>
        <end position="152"/>
    </location>
</feature>
<name>A0A0H2U350_MAGP6</name>
<feature type="compositionally biased region" description="Low complexity" evidence="1">
    <location>
        <begin position="436"/>
        <end position="446"/>
    </location>
</feature>
<sequence length="761" mass="81241">MKNSSFGDPNVRPPASPPPPQKTPTTTVHPSPVFETPRPATGHLDHSGSWTPHFAEEYSLFNATPGNLRASPRRGFFPVEFGSGVPFASNFPHLKQHPSPALGGPNKRHLSAEDIAEETTTHATHFSPNPNLPFPPVDPSLRLPSSPGPLALTHDEAQTADSPSHSEDSERRASASGGDRSAKKARLGAVDLDDQGQTATPPPSSTKGRRKKLAPKVKTKAMQNEQGFGDFSGAGTGNQHHPNMGMFVTSPADMFGFSMSAPVSAHSFVDSQQFWETEAAAMAGMELEFSAAQHAEMFQTPATAAPMGQHRPSGSLDWGRANQMFQETGLLPHQQPEQQQQQQQQPHPQQPQQQARPPSQNSRRSPVKRERPLAPKTMMPAIDTSAMSQSMMVDTSMYQTPIEDSFGLSHGQSVDPGMLFSRPPSSSMEAVFNPMQQQQQQQQQQQHVPSVTAHRALAPASSQQLSHQQGDNQNHGRNVNPASAPAKGLGNSTKAPAARAELRRANSVKESGPSKRGSRAAVSSPVKPRPGLSRSFSENRGRHHQLARPSSASSTSSHHTVVALENQLHHQQPAPGTLSRPSSHDRLSVSNGRVSPLKSNQGHRLPSLTSIPESSPGAVNAAAFGINRASVKFTIDANGRARVETVVAEDEPAAAARRGRSKRKGMASGSRSSSRWDSTDDDGGPAGAHDDDDASSTDDEPIIIPSRNTSFALPDPLKVSGQQRARYQNGGGHRDRASQRSLSVHSAASSMLGGSGGRGGS</sequence>
<feature type="compositionally biased region" description="Polar residues" evidence="1">
    <location>
        <begin position="460"/>
        <end position="481"/>
    </location>
</feature>
<reference evidence="2" key="2">
    <citation type="submission" date="2011-03" db="EMBL/GenBank/DDBJ databases">
        <title>Annotation of Magnaporthe poae ATCC 64411.</title>
        <authorList>
            <person name="Ma L.-J."/>
            <person name="Dead R."/>
            <person name="Young S.K."/>
            <person name="Zeng Q."/>
            <person name="Gargeya S."/>
            <person name="Fitzgerald M."/>
            <person name="Haas B."/>
            <person name="Abouelleil A."/>
            <person name="Alvarado L."/>
            <person name="Arachchi H.M."/>
            <person name="Berlin A."/>
            <person name="Brown A."/>
            <person name="Chapman S.B."/>
            <person name="Chen Z."/>
            <person name="Dunbar C."/>
            <person name="Freedman E."/>
            <person name="Gearin G."/>
            <person name="Gellesch M."/>
            <person name="Goldberg J."/>
            <person name="Griggs A."/>
            <person name="Gujja S."/>
            <person name="Heiman D."/>
            <person name="Howarth C."/>
            <person name="Larson L."/>
            <person name="Lui A."/>
            <person name="MacDonald P.J.P."/>
            <person name="Mehta T."/>
            <person name="Montmayeur A."/>
            <person name="Murphy C."/>
            <person name="Neiman D."/>
            <person name="Pearson M."/>
            <person name="Priest M."/>
            <person name="Roberts A."/>
            <person name="Saif S."/>
            <person name="Shea T."/>
            <person name="Shenoy N."/>
            <person name="Sisk P."/>
            <person name="Stolte C."/>
            <person name="Sykes S."/>
            <person name="Yandava C."/>
            <person name="Wortman J."/>
            <person name="Nusbaum C."/>
            <person name="Birren B."/>
        </authorList>
    </citation>
    <scope>NUCLEOTIDE SEQUENCE</scope>
    <source>
        <strain evidence="2">ATCC 64411</strain>
    </source>
</reference>
<protein>
    <recommendedName>
        <fullName evidence="3">PHD finger domain-containing protein</fullName>
    </recommendedName>
</protein>
<feature type="compositionally biased region" description="Basic and acidic residues" evidence="1">
    <location>
        <begin position="164"/>
        <end position="173"/>
    </location>
</feature>
<reference evidence="2" key="1">
    <citation type="submission" date="2010-05" db="EMBL/GenBank/DDBJ databases">
        <title>The Genome Sequence of Magnaporthe poae strain ATCC 64411.</title>
        <authorList>
            <consortium name="The Broad Institute Genome Sequencing Platform"/>
            <consortium name="Broad Institute Genome Sequencing Center for Infectious Disease"/>
            <person name="Ma L.-J."/>
            <person name="Dead R."/>
            <person name="Young S."/>
            <person name="Zeng Q."/>
            <person name="Koehrsen M."/>
            <person name="Alvarado L."/>
            <person name="Berlin A."/>
            <person name="Chapman S.B."/>
            <person name="Chen Z."/>
            <person name="Freedman E."/>
            <person name="Gellesch M."/>
            <person name="Goldberg J."/>
            <person name="Griggs A."/>
            <person name="Gujja S."/>
            <person name="Heilman E.R."/>
            <person name="Heiman D."/>
            <person name="Hepburn T."/>
            <person name="Howarth C."/>
            <person name="Jen D."/>
            <person name="Larson L."/>
            <person name="Mehta T."/>
            <person name="Neiman D."/>
            <person name="Pearson M."/>
            <person name="Roberts A."/>
            <person name="Saif S."/>
            <person name="Shea T."/>
            <person name="Shenoy N."/>
            <person name="Sisk P."/>
            <person name="Stolte C."/>
            <person name="Sykes S."/>
            <person name="Walk T."/>
            <person name="White J."/>
            <person name="Yandava C."/>
            <person name="Haas B."/>
            <person name="Nusbaum C."/>
            <person name="Birren B."/>
        </authorList>
    </citation>
    <scope>NUCLEOTIDE SEQUENCE</scope>
    <source>
        <strain evidence="2">ATCC 64411</strain>
    </source>
</reference>
<feature type="non-terminal residue" evidence="2">
    <location>
        <position position="761"/>
    </location>
</feature>
<gene>
    <name evidence="2" type="ORF">MAPG_03028</name>
</gene>
<feature type="compositionally biased region" description="Low complexity" evidence="1">
    <location>
        <begin position="333"/>
        <end position="354"/>
    </location>
</feature>
<dbReference type="OrthoDB" id="419183at2759"/>
<feature type="compositionally biased region" description="Low complexity" evidence="1">
    <location>
        <begin position="550"/>
        <end position="563"/>
    </location>
</feature>
<feature type="region of interest" description="Disordered" evidence="1">
    <location>
        <begin position="407"/>
        <end position="615"/>
    </location>
</feature>
<feature type="compositionally biased region" description="Acidic residues" evidence="1">
    <location>
        <begin position="690"/>
        <end position="701"/>
    </location>
</feature>
<evidence type="ECO:0000256" key="1">
    <source>
        <dbReference type="SAM" id="MobiDB-lite"/>
    </source>
</evidence>
<feature type="compositionally biased region" description="Basic residues" evidence="1">
    <location>
        <begin position="207"/>
        <end position="219"/>
    </location>
</feature>
<feature type="compositionally biased region" description="Polar residues" evidence="1">
    <location>
        <begin position="355"/>
        <end position="364"/>
    </location>
</feature>
<evidence type="ECO:0008006" key="3">
    <source>
        <dbReference type="Google" id="ProtNLM"/>
    </source>
</evidence>
<feature type="compositionally biased region" description="Pro residues" evidence="1">
    <location>
        <begin position="11"/>
        <end position="22"/>
    </location>
</feature>
<dbReference type="EMBL" id="GL876967">
    <property type="protein sequence ID" value="KLU83979.1"/>
    <property type="molecule type" value="Genomic_DNA"/>
</dbReference>
<feature type="region of interest" description="Disordered" evidence="1">
    <location>
        <begin position="118"/>
        <end position="237"/>
    </location>
</feature>
<feature type="region of interest" description="Disordered" evidence="1">
    <location>
        <begin position="1"/>
        <end position="51"/>
    </location>
</feature>
<feature type="region of interest" description="Disordered" evidence="1">
    <location>
        <begin position="649"/>
        <end position="761"/>
    </location>
</feature>
<feature type="compositionally biased region" description="Low complexity" evidence="1">
    <location>
        <begin position="666"/>
        <end position="675"/>
    </location>
</feature>
<dbReference type="VEuPathDB" id="FungiDB:MAPG_03028"/>
<organism evidence="2">
    <name type="scientific">Magnaporthiopsis poae (strain ATCC 64411 / 73-15)</name>
    <name type="common">Kentucky bluegrass fungus</name>
    <name type="synonym">Magnaporthe poae</name>
    <dbReference type="NCBI Taxonomy" id="644358"/>
    <lineage>
        <taxon>Eukaryota</taxon>
        <taxon>Fungi</taxon>
        <taxon>Dikarya</taxon>
        <taxon>Ascomycota</taxon>
        <taxon>Pezizomycotina</taxon>
        <taxon>Sordariomycetes</taxon>
        <taxon>Sordariomycetidae</taxon>
        <taxon>Magnaporthales</taxon>
        <taxon>Magnaporthaceae</taxon>
        <taxon>Magnaporthiopsis</taxon>
    </lineage>
</organism>
<feature type="compositionally biased region" description="Polar residues" evidence="1">
    <location>
        <begin position="588"/>
        <end position="613"/>
    </location>
</feature>
<accession>A0A0H2U350</accession>